<accession>A0AAN8N2V7</accession>
<dbReference type="Proteomes" id="UP001307849">
    <property type="component" value="Unassembled WGS sequence"/>
</dbReference>
<evidence type="ECO:0000256" key="2">
    <source>
        <dbReference type="ARBA" id="ARBA00022980"/>
    </source>
</evidence>
<keyword evidence="5" id="KW-1185">Reference proteome</keyword>
<sequence length="171" mass="19093">MSAALRGAFFAVRPSLRPVPIGSPSYSISQRCGSMLPHAARLSTSIVRFQSNPIQPLDKVTAIDWVSNSPTSTDSPVATIPPSYHSKLPPRLGSTAGRSIAVRGGDVAGAFMQLKRICVENHIIKDANAQRFYERPGVKKKRLRRERFRRRFKESFKRMVSTVLEMKRQGI</sequence>
<dbReference type="InterPro" id="IPR052837">
    <property type="entry name" value="Mitoribosomal_bS21"/>
</dbReference>
<evidence type="ECO:0000256" key="3">
    <source>
        <dbReference type="ARBA" id="ARBA00023274"/>
    </source>
</evidence>
<dbReference type="GO" id="GO:0003735">
    <property type="term" value="F:structural constituent of ribosome"/>
    <property type="evidence" value="ECO:0007669"/>
    <property type="project" value="InterPro"/>
</dbReference>
<dbReference type="PANTHER" id="PTHR41237:SF1">
    <property type="entry name" value="SMALL RIBOSOMAL SUBUNIT PROTEIN BS21M"/>
    <property type="match status" value="1"/>
</dbReference>
<comment type="similarity">
    <text evidence="1">Belongs to the bacterial ribosomal protein bS21 family.</text>
</comment>
<dbReference type="GO" id="GO:0005763">
    <property type="term" value="C:mitochondrial small ribosomal subunit"/>
    <property type="evidence" value="ECO:0007669"/>
    <property type="project" value="TreeGrafter"/>
</dbReference>
<dbReference type="NCBIfam" id="TIGR00030">
    <property type="entry name" value="S21p"/>
    <property type="match status" value="1"/>
</dbReference>
<comment type="caution">
    <text evidence="4">The sequence shown here is derived from an EMBL/GenBank/DDBJ whole genome shotgun (WGS) entry which is preliminary data.</text>
</comment>
<evidence type="ECO:0000313" key="5">
    <source>
        <dbReference type="Proteomes" id="UP001307849"/>
    </source>
</evidence>
<evidence type="ECO:0000313" key="4">
    <source>
        <dbReference type="EMBL" id="KAK6502117.1"/>
    </source>
</evidence>
<name>A0AAN8N2V7_9PEZI</name>
<organism evidence="4 5">
    <name type="scientific">Arthrobotrys conoides</name>
    <dbReference type="NCBI Taxonomy" id="74498"/>
    <lineage>
        <taxon>Eukaryota</taxon>
        <taxon>Fungi</taxon>
        <taxon>Dikarya</taxon>
        <taxon>Ascomycota</taxon>
        <taxon>Pezizomycotina</taxon>
        <taxon>Orbiliomycetes</taxon>
        <taxon>Orbiliales</taxon>
        <taxon>Orbiliaceae</taxon>
        <taxon>Arthrobotrys</taxon>
    </lineage>
</organism>
<dbReference type="AlphaFoldDB" id="A0AAN8N2V7"/>
<dbReference type="Pfam" id="PF01165">
    <property type="entry name" value="Ribosomal_S21"/>
    <property type="match status" value="1"/>
</dbReference>
<dbReference type="EMBL" id="JAVHJM010000011">
    <property type="protein sequence ID" value="KAK6502117.1"/>
    <property type="molecule type" value="Genomic_DNA"/>
</dbReference>
<evidence type="ECO:0008006" key="6">
    <source>
        <dbReference type="Google" id="ProtNLM"/>
    </source>
</evidence>
<reference evidence="4 5" key="1">
    <citation type="submission" date="2019-10" db="EMBL/GenBank/DDBJ databases">
        <authorList>
            <person name="Palmer J.M."/>
        </authorList>
    </citation>
    <scope>NUCLEOTIDE SEQUENCE [LARGE SCALE GENOMIC DNA]</scope>
    <source>
        <strain evidence="4 5">TWF506</strain>
    </source>
</reference>
<gene>
    <name evidence="4" type="ORF">TWF506_002720</name>
</gene>
<protein>
    <recommendedName>
        <fullName evidence="6">Ribosomal protein S21</fullName>
    </recommendedName>
</protein>
<dbReference type="InterPro" id="IPR001911">
    <property type="entry name" value="Ribosomal_bS21"/>
</dbReference>
<keyword evidence="3" id="KW-0687">Ribonucleoprotein</keyword>
<proteinExistence type="inferred from homology"/>
<keyword evidence="2" id="KW-0689">Ribosomal protein</keyword>
<evidence type="ECO:0000256" key="1">
    <source>
        <dbReference type="ARBA" id="ARBA00006640"/>
    </source>
</evidence>
<dbReference type="GO" id="GO:0070124">
    <property type="term" value="P:mitochondrial translational initiation"/>
    <property type="evidence" value="ECO:0007669"/>
    <property type="project" value="TreeGrafter"/>
</dbReference>
<dbReference type="PANTHER" id="PTHR41237">
    <property type="entry name" value="37S RIBOSOMAL PROTEIN MRP21, MITOCHONDRIAL"/>
    <property type="match status" value="1"/>
</dbReference>